<keyword evidence="5" id="KW-1185">Reference proteome</keyword>
<keyword evidence="2" id="KW-0472">Membrane</keyword>
<keyword evidence="2" id="KW-0812">Transmembrane</keyword>
<evidence type="ECO:0000256" key="1">
    <source>
        <dbReference type="SAM" id="MobiDB-lite"/>
    </source>
</evidence>
<dbReference type="EMBL" id="JAKOGG010000001">
    <property type="protein sequence ID" value="MCS4555202.1"/>
    <property type="molecule type" value="Genomic_DNA"/>
</dbReference>
<sequence length="297" mass="32106">MSILLDAVSRSKQEQQGEQIDPVLAPRLPITHPQPHDKRWIYVVLLVLLTLLVLAVVWRLVAPVAAPQPAANITPIVVAEPVTPPQPEVALAGKVSLPMAKALPAPKPSYVEPEVTARVVEDVPNEATDDVVTASEPEPIILGAGANDKGLAMLRRLQAGNTEADDSAANNNAAAVNETEVNDELVSRFQAALSEVERRNALTQSDDPLPDNPSAKPAAPARYPSYGELPAGLQLQVPEFNITAHMYATDPSKRWLNVDGQELQEGDKIKQKLTIKEIRANDVILEIQGQDFRVPAI</sequence>
<protein>
    <submittedName>
        <fullName evidence="4">General secretion pathway protein GspB</fullName>
    </submittedName>
</protein>
<dbReference type="RefSeq" id="WP_238894602.1">
    <property type="nucleotide sequence ID" value="NZ_JAKOGG010000001.1"/>
</dbReference>
<gene>
    <name evidence="4" type="ORF">L9G74_02000</name>
</gene>
<evidence type="ECO:0000259" key="3">
    <source>
        <dbReference type="Pfam" id="PF16537"/>
    </source>
</evidence>
<keyword evidence="2" id="KW-1133">Transmembrane helix</keyword>
<dbReference type="Proteomes" id="UP001201549">
    <property type="component" value="Unassembled WGS sequence"/>
</dbReference>
<reference evidence="5" key="2">
    <citation type="submission" date="2023-07" db="EMBL/GenBank/DDBJ databases">
        <title>Shewanella mangrovi sp. nov., an acetaldehyde- degrading bacterium isolated from mangrove sediment.</title>
        <authorList>
            <person name="Liu Y."/>
        </authorList>
    </citation>
    <scope>NUCLEOTIDE SEQUENCE [LARGE SCALE GENOMIC DNA]</scope>
    <source>
        <strain evidence="5">C32</strain>
    </source>
</reference>
<evidence type="ECO:0000256" key="2">
    <source>
        <dbReference type="SAM" id="Phobius"/>
    </source>
</evidence>
<organism evidence="4 5">
    <name type="scientific">Shewanella electrica</name>
    <dbReference type="NCBI Taxonomy" id="515560"/>
    <lineage>
        <taxon>Bacteria</taxon>
        <taxon>Pseudomonadati</taxon>
        <taxon>Pseudomonadota</taxon>
        <taxon>Gammaproteobacteria</taxon>
        <taxon>Alteromonadales</taxon>
        <taxon>Shewanellaceae</taxon>
        <taxon>Shewanella</taxon>
    </lineage>
</organism>
<feature type="transmembrane region" description="Helical" evidence="2">
    <location>
        <begin position="40"/>
        <end position="61"/>
    </location>
</feature>
<accession>A0ABT2FFY1</accession>
<feature type="domain" description="Type II secretion system protein GspB C-terminal" evidence="3">
    <location>
        <begin position="237"/>
        <end position="296"/>
    </location>
</feature>
<dbReference type="InterPro" id="IPR032389">
    <property type="entry name" value="GspB_C"/>
</dbReference>
<dbReference type="Pfam" id="PF16537">
    <property type="entry name" value="T2SSB"/>
    <property type="match status" value="1"/>
</dbReference>
<evidence type="ECO:0000313" key="4">
    <source>
        <dbReference type="EMBL" id="MCS4555202.1"/>
    </source>
</evidence>
<evidence type="ECO:0000313" key="5">
    <source>
        <dbReference type="Proteomes" id="UP001201549"/>
    </source>
</evidence>
<name>A0ABT2FFY1_9GAMM</name>
<feature type="region of interest" description="Disordered" evidence="1">
    <location>
        <begin position="199"/>
        <end position="225"/>
    </location>
</feature>
<comment type="caution">
    <text evidence="4">The sequence shown here is derived from an EMBL/GenBank/DDBJ whole genome shotgun (WGS) entry which is preliminary data.</text>
</comment>
<reference evidence="4 5" key="1">
    <citation type="submission" date="2022-02" db="EMBL/GenBank/DDBJ databases">
        <authorList>
            <person name="Zhuang L."/>
        </authorList>
    </citation>
    <scope>NUCLEOTIDE SEQUENCE [LARGE SCALE GENOMIC DNA]</scope>
    <source>
        <strain evidence="4 5">C32</strain>
    </source>
</reference>
<proteinExistence type="predicted"/>